<evidence type="ECO:0000259" key="14">
    <source>
        <dbReference type="Pfam" id="PF17837"/>
    </source>
</evidence>
<name>A0ABP3U5C0_9GAMM</name>
<evidence type="ECO:0000256" key="1">
    <source>
        <dbReference type="ARBA" id="ARBA00003937"/>
    </source>
</evidence>
<dbReference type="InterPro" id="IPR008278">
    <property type="entry name" value="4-PPantetheinyl_Trfase_dom"/>
</dbReference>
<dbReference type="RefSeq" id="WP_343794082.1">
    <property type="nucleotide sequence ID" value="NZ_BAAAEU010000032.1"/>
</dbReference>
<dbReference type="Proteomes" id="UP001501523">
    <property type="component" value="Unassembled WGS sequence"/>
</dbReference>
<evidence type="ECO:0000256" key="2">
    <source>
        <dbReference type="ARBA" id="ARBA00004993"/>
    </source>
</evidence>
<dbReference type="PANTHER" id="PTHR38096">
    <property type="entry name" value="ENTEROBACTIN SYNTHASE COMPONENT D"/>
    <property type="match status" value="1"/>
</dbReference>
<gene>
    <name evidence="15" type="ORF">GCM10009105_37490</name>
</gene>
<comment type="subunit">
    <text evidence="4">EntB, EntD, EntE, and EntF form a multienzyme complex called enterobactin synthase.</text>
</comment>
<evidence type="ECO:0000313" key="16">
    <source>
        <dbReference type="Proteomes" id="UP001501523"/>
    </source>
</evidence>
<evidence type="ECO:0000256" key="8">
    <source>
        <dbReference type="ARBA" id="ARBA00029894"/>
    </source>
</evidence>
<evidence type="ECO:0000256" key="6">
    <source>
        <dbReference type="ARBA" id="ARBA00022679"/>
    </source>
</evidence>
<accession>A0ABP3U5C0</accession>
<proteinExistence type="inferred from homology"/>
<evidence type="ECO:0000256" key="7">
    <source>
        <dbReference type="ARBA" id="ARBA00023191"/>
    </source>
</evidence>
<keyword evidence="16" id="KW-1185">Reference proteome</keyword>
<organism evidence="15 16">
    <name type="scientific">Dokdonella soli</name>
    <dbReference type="NCBI Taxonomy" id="529810"/>
    <lineage>
        <taxon>Bacteria</taxon>
        <taxon>Pseudomonadati</taxon>
        <taxon>Pseudomonadota</taxon>
        <taxon>Gammaproteobacteria</taxon>
        <taxon>Lysobacterales</taxon>
        <taxon>Rhodanobacteraceae</taxon>
        <taxon>Dokdonella</taxon>
    </lineage>
</organism>
<dbReference type="GO" id="GO:0016740">
    <property type="term" value="F:transferase activity"/>
    <property type="evidence" value="ECO:0007669"/>
    <property type="project" value="UniProtKB-KW"/>
</dbReference>
<dbReference type="SUPFAM" id="SSF56214">
    <property type="entry name" value="4'-phosphopantetheinyl transferase"/>
    <property type="match status" value="1"/>
</dbReference>
<keyword evidence="6 15" id="KW-0808">Transferase</keyword>
<evidence type="ECO:0000256" key="12">
    <source>
        <dbReference type="SAM" id="MobiDB-lite"/>
    </source>
</evidence>
<comment type="pathway">
    <text evidence="2">Siderophore biosynthesis; enterobactin biosynthesis.</text>
</comment>
<comment type="function">
    <text evidence="1">Involved in the biosynthesis of the siderophore enterobactin (enterochelin), which is a macrocyclic trimeric lactone of N-(2,3-dihydroxybenzoyl)-serine. The serine trilactone serves as a scaffolding for the three catechol functionalities that provide hexadentate coordination for the tightly ligated iron(2+) atoms. Plays an essential role in the assembly of the enterobactin by catalyzing the transfer of the 4'-phosphopantetheine (Ppant) moiety from coenzyme A to the apo-domains of both EntB (ArCP domain) and EntF (PCP domain) to yield their holo-forms which make them competent for the activation of 2,3-dihydroxybenzoate (DHB) and L-serine, respectively.</text>
</comment>
<evidence type="ECO:0000256" key="10">
    <source>
        <dbReference type="ARBA" id="ARBA00049176"/>
    </source>
</evidence>
<feature type="domain" description="4'-phosphopantetheinyl transferase N-terminal" evidence="14">
    <location>
        <begin position="84"/>
        <end position="144"/>
    </location>
</feature>
<sequence length="268" mass="29536">MSRSETWRESSSYGHCDGSGGSKVLDEEKLSSRLHELTAGFIQSLESLVIPSRPEVSLLQCRYDSSAYRDVLYTKLGIDCPEGVRRAVRKRKAEHLAGRYLGQLLLRRHCLQSPIPIGGNRQPLWPEGWVGSITHTDSVAITCIADAGQVGLLGVDLERWLCDQVAEEISATLICSSEDRVLQGAWPRARALTLAFSAKESLFKAIYPVVGYYFNFDCVEIVELDWAGGMLALRVARTLSALVAKGDVFHAHFSELPDNVLTLLASGK</sequence>
<evidence type="ECO:0000256" key="11">
    <source>
        <dbReference type="ARBA" id="ARBA00049191"/>
    </source>
</evidence>
<dbReference type="Pfam" id="PF17837">
    <property type="entry name" value="4PPT_N"/>
    <property type="match status" value="1"/>
</dbReference>
<reference evidence="16" key="1">
    <citation type="journal article" date="2019" name="Int. J. Syst. Evol. Microbiol.">
        <title>The Global Catalogue of Microorganisms (GCM) 10K type strain sequencing project: providing services to taxonomists for standard genome sequencing and annotation.</title>
        <authorList>
            <consortium name="The Broad Institute Genomics Platform"/>
            <consortium name="The Broad Institute Genome Sequencing Center for Infectious Disease"/>
            <person name="Wu L."/>
            <person name="Ma J."/>
        </authorList>
    </citation>
    <scope>NUCLEOTIDE SEQUENCE [LARGE SCALE GENOMIC DNA]</scope>
    <source>
        <strain evidence="16">JCM 15421</strain>
    </source>
</reference>
<feature type="domain" description="4'-phosphopantetheinyl transferase" evidence="13">
    <location>
        <begin position="153"/>
        <end position="232"/>
    </location>
</feature>
<comment type="catalytic activity">
    <reaction evidence="10">
        <text>apo-[aryl-carrier protein] + CoA = holo-[aryl-carrier protein] + adenosine 3',5'-bisphosphate + H(+)</text>
        <dbReference type="Rhea" id="RHEA:48404"/>
        <dbReference type="Rhea" id="RHEA-COMP:15903"/>
        <dbReference type="Rhea" id="RHEA-COMP:17557"/>
        <dbReference type="ChEBI" id="CHEBI:15378"/>
        <dbReference type="ChEBI" id="CHEBI:29999"/>
        <dbReference type="ChEBI" id="CHEBI:57287"/>
        <dbReference type="ChEBI" id="CHEBI:58343"/>
        <dbReference type="ChEBI" id="CHEBI:64479"/>
    </reaction>
</comment>
<evidence type="ECO:0000256" key="3">
    <source>
        <dbReference type="ARBA" id="ARBA00008342"/>
    </source>
</evidence>
<keyword evidence="7" id="KW-0259">Enterobactin biosynthesis</keyword>
<dbReference type="InterPro" id="IPR041354">
    <property type="entry name" value="4PPT_N"/>
</dbReference>
<dbReference type="InterPro" id="IPR003542">
    <property type="entry name" value="Enbac_synth_compD-like"/>
</dbReference>
<dbReference type="PANTHER" id="PTHR38096:SF1">
    <property type="entry name" value="ENTEROBACTIN SYNTHASE COMPONENT D"/>
    <property type="match status" value="1"/>
</dbReference>
<dbReference type="Pfam" id="PF01648">
    <property type="entry name" value="ACPS"/>
    <property type="match status" value="1"/>
</dbReference>
<evidence type="ECO:0000256" key="4">
    <source>
        <dbReference type="ARBA" id="ARBA00011503"/>
    </source>
</evidence>
<evidence type="ECO:0000313" key="15">
    <source>
        <dbReference type="EMBL" id="GAA0724684.1"/>
    </source>
</evidence>
<feature type="region of interest" description="Disordered" evidence="12">
    <location>
        <begin position="1"/>
        <end position="20"/>
    </location>
</feature>
<comment type="caution">
    <text evidence="15">The sequence shown here is derived from an EMBL/GenBank/DDBJ whole genome shotgun (WGS) entry which is preliminary data.</text>
</comment>
<evidence type="ECO:0000259" key="13">
    <source>
        <dbReference type="Pfam" id="PF01648"/>
    </source>
</evidence>
<evidence type="ECO:0000256" key="9">
    <source>
        <dbReference type="ARBA" id="ARBA00031996"/>
    </source>
</evidence>
<dbReference type="EMBL" id="BAAAEU010000032">
    <property type="protein sequence ID" value="GAA0724684.1"/>
    <property type="molecule type" value="Genomic_DNA"/>
</dbReference>
<evidence type="ECO:0000256" key="5">
    <source>
        <dbReference type="ARBA" id="ARBA00019087"/>
    </source>
</evidence>
<comment type="catalytic activity">
    <reaction evidence="11">
        <text>apo-[peptidyl-carrier protein] + CoA = holo-[peptidyl-carrier protein] + adenosine 3',5'-bisphosphate + H(+)</text>
        <dbReference type="Rhea" id="RHEA:46228"/>
        <dbReference type="Rhea" id="RHEA-COMP:11479"/>
        <dbReference type="Rhea" id="RHEA-COMP:11480"/>
        <dbReference type="ChEBI" id="CHEBI:15378"/>
        <dbReference type="ChEBI" id="CHEBI:29999"/>
        <dbReference type="ChEBI" id="CHEBI:57287"/>
        <dbReference type="ChEBI" id="CHEBI:58343"/>
        <dbReference type="ChEBI" id="CHEBI:64479"/>
    </reaction>
</comment>
<dbReference type="PRINTS" id="PR01399">
    <property type="entry name" value="ENTSNTHTASED"/>
</dbReference>
<protein>
    <recommendedName>
        <fullName evidence="5">Enterobactin synthase component D</fullName>
    </recommendedName>
    <alternativeName>
        <fullName evidence="8">4'-phosphopantetheinyl transferase EntD</fullName>
    </alternativeName>
    <alternativeName>
        <fullName evidence="9">Enterochelin synthase D</fullName>
    </alternativeName>
</protein>
<comment type="similarity">
    <text evidence="3">Belongs to the P-Pant transferase superfamily. EntD family.</text>
</comment>
<dbReference type="InterPro" id="IPR037143">
    <property type="entry name" value="4-PPantetheinyl_Trfase_dom_sf"/>
</dbReference>